<dbReference type="OrthoDB" id="3616433at2"/>
<keyword evidence="5" id="KW-1185">Reference proteome</keyword>
<reference evidence="4 5" key="1">
    <citation type="submission" date="2018-03" db="EMBL/GenBank/DDBJ databases">
        <title>Genomic Encyclopedia of Archaeal and Bacterial Type Strains, Phase II (KMG-II): from individual species to whole genera.</title>
        <authorList>
            <person name="Goeker M."/>
        </authorList>
    </citation>
    <scope>NUCLEOTIDE SEQUENCE [LARGE SCALE GENOMIC DNA]</scope>
    <source>
        <strain evidence="4 5">DSM 19711</strain>
    </source>
</reference>
<dbReference type="EMBL" id="PVZF01000002">
    <property type="protein sequence ID" value="PRY17090.1"/>
    <property type="molecule type" value="Genomic_DNA"/>
</dbReference>
<dbReference type="Pfam" id="PF13280">
    <property type="entry name" value="WYL"/>
    <property type="match status" value="1"/>
</dbReference>
<accession>A0A2T0R7F7</accession>
<dbReference type="RefSeq" id="WP_106207604.1">
    <property type="nucleotide sequence ID" value="NZ_PVZF01000002.1"/>
</dbReference>
<evidence type="ECO:0000259" key="3">
    <source>
        <dbReference type="PROSITE" id="PS51000"/>
    </source>
</evidence>
<dbReference type="PANTHER" id="PTHR34580:SF3">
    <property type="entry name" value="PROTEIN PAFB"/>
    <property type="match status" value="1"/>
</dbReference>
<keyword evidence="2" id="KW-0804">Transcription</keyword>
<dbReference type="PANTHER" id="PTHR34580">
    <property type="match status" value="1"/>
</dbReference>
<dbReference type="PIRSF" id="PIRSF016838">
    <property type="entry name" value="PafC"/>
    <property type="match status" value="1"/>
</dbReference>
<dbReference type="Proteomes" id="UP000238083">
    <property type="component" value="Unassembled WGS sequence"/>
</dbReference>
<dbReference type="AlphaFoldDB" id="A0A2T0R7F7"/>
<dbReference type="InterPro" id="IPR036390">
    <property type="entry name" value="WH_DNA-bd_sf"/>
</dbReference>
<dbReference type="InterPro" id="IPR001034">
    <property type="entry name" value="DeoR_HTH"/>
</dbReference>
<dbReference type="InterPro" id="IPR051534">
    <property type="entry name" value="CBASS_pafABC_assoc_protein"/>
</dbReference>
<dbReference type="InterPro" id="IPR036388">
    <property type="entry name" value="WH-like_DNA-bd_sf"/>
</dbReference>
<feature type="domain" description="HTH deoR-type" evidence="3">
    <location>
        <begin position="4"/>
        <end position="63"/>
    </location>
</feature>
<dbReference type="Gene3D" id="1.10.10.10">
    <property type="entry name" value="Winged helix-like DNA-binding domain superfamily/Winged helix DNA-binding domain"/>
    <property type="match status" value="1"/>
</dbReference>
<keyword evidence="1" id="KW-0805">Transcription regulation</keyword>
<dbReference type="CDD" id="cd00090">
    <property type="entry name" value="HTH_ARSR"/>
    <property type="match status" value="1"/>
</dbReference>
<evidence type="ECO:0000313" key="4">
    <source>
        <dbReference type="EMBL" id="PRY17090.1"/>
    </source>
</evidence>
<protein>
    <submittedName>
        <fullName evidence="4">Transcriptional regulator</fullName>
    </submittedName>
</protein>
<comment type="caution">
    <text evidence="4">The sequence shown here is derived from an EMBL/GenBank/DDBJ whole genome shotgun (WGS) entry which is preliminary data.</text>
</comment>
<dbReference type="InterPro" id="IPR026881">
    <property type="entry name" value="WYL_dom"/>
</dbReference>
<dbReference type="GO" id="GO:0003700">
    <property type="term" value="F:DNA-binding transcription factor activity"/>
    <property type="evidence" value="ECO:0007669"/>
    <property type="project" value="InterPro"/>
</dbReference>
<name>A0A2T0R7F7_9ACTN</name>
<dbReference type="InterPro" id="IPR057727">
    <property type="entry name" value="WCX_dom"/>
</dbReference>
<dbReference type="Pfam" id="PF25583">
    <property type="entry name" value="WCX"/>
    <property type="match status" value="1"/>
</dbReference>
<evidence type="ECO:0000313" key="5">
    <source>
        <dbReference type="Proteomes" id="UP000238083"/>
    </source>
</evidence>
<dbReference type="PROSITE" id="PS51000">
    <property type="entry name" value="HTH_DEOR_2"/>
    <property type="match status" value="1"/>
</dbReference>
<evidence type="ECO:0000256" key="1">
    <source>
        <dbReference type="ARBA" id="ARBA00023015"/>
    </source>
</evidence>
<dbReference type="Pfam" id="PF08279">
    <property type="entry name" value="HTH_11"/>
    <property type="match status" value="1"/>
</dbReference>
<dbReference type="InterPro" id="IPR011991">
    <property type="entry name" value="ArsR-like_HTH"/>
</dbReference>
<proteinExistence type="predicted"/>
<organism evidence="4 5">
    <name type="scientific">Kineococcus rhizosphaerae</name>
    <dbReference type="NCBI Taxonomy" id="559628"/>
    <lineage>
        <taxon>Bacteria</taxon>
        <taxon>Bacillati</taxon>
        <taxon>Actinomycetota</taxon>
        <taxon>Actinomycetes</taxon>
        <taxon>Kineosporiales</taxon>
        <taxon>Kineosporiaceae</taxon>
        <taxon>Kineococcus</taxon>
    </lineage>
</organism>
<dbReference type="SUPFAM" id="SSF46785">
    <property type="entry name" value="Winged helix' DNA-binding domain"/>
    <property type="match status" value="1"/>
</dbReference>
<dbReference type="PROSITE" id="PS52050">
    <property type="entry name" value="WYL"/>
    <property type="match status" value="1"/>
</dbReference>
<evidence type="ECO:0000256" key="2">
    <source>
        <dbReference type="ARBA" id="ARBA00023163"/>
    </source>
</evidence>
<gene>
    <name evidence="4" type="ORF">CLV37_10246</name>
</gene>
<sequence>MTRPTARVLALLELLQSGGLRTVGELADRLGVDDRTVRRYVDHLRDLDLPVESVRGRHGGYRLARSHRLPPLMLTDDEALAVALALRAATGTAGAAAAAKVRRVLPAPLARRLEQVLDATTTTGPPGQGAAPDADVLLPLADAVEHARPVTFTYAGGQGPSERVVHPHALVEHRGRWYLRAADQGRSGQERTFRLERTTRVRTLPGRFERPAAPTGEDFLDTLARAPRRYAVRVRVQADPAHVHRYLPASVAVVGDADEQGWRPVDVQAEDLGWLPPLLLALGRPFTVERPAALHAELAAAAARLVAAGPGGDG</sequence>
<dbReference type="InterPro" id="IPR013196">
    <property type="entry name" value="HTH_11"/>
</dbReference>
<dbReference type="InterPro" id="IPR028349">
    <property type="entry name" value="PafC-like"/>
</dbReference>